<accession>A0A3S4RRC0</accession>
<dbReference type="Gene3D" id="1.50.10.140">
    <property type="match status" value="1"/>
</dbReference>
<dbReference type="Pfam" id="PF10091">
    <property type="entry name" value="Glycoamylase"/>
    <property type="match status" value="1"/>
</dbReference>
<name>A0A3S4RRC0_9SPHI</name>
<dbReference type="InterPro" id="IPR032812">
    <property type="entry name" value="SbsA_Ig"/>
</dbReference>
<evidence type="ECO:0000313" key="5">
    <source>
        <dbReference type="Proteomes" id="UP000284120"/>
    </source>
</evidence>
<sequence length="571" mass="63104">MLCLFLKSFHKTFVVNHLRTSPFIHQFFCLCLGITVLFSCKKNNSNQPINTDTSLHFSVNGVSNGSLKYTNLPLKPVVKFTFTEAINPATVTSSILLKDASGTTVPVFVTYEGNNKIANVTPQNNLSSFSSYELAVNDQLKSAGGGRLINPVIITLISGLDDTDKFPRISDDELLTLVQKQTFKYFWDFAHPVSGMARERNTSGNTVTSGGSGFGVMALVTGIHRNFISRADGLARTQQIVNFLKTADRFHGAYSHWIDGNTGKAIAFSAKDNGGDLVETSLLMAGLLTARQYFDGTSAAETNLKNDITTLYNQVEWDWYRNGTNSLFWHWSPNYNWDMNLKIQGWNECLITYVLAASSPTHSIPKNVYDEGWARNGAMKNGSTYYGVQLPLGNANGGPLFLSQYSFLGINPNGLSDAYANYETQNKAHAMINYNYCVANPVKHNGYGANCWGLTASDIPNGYTASSPTNDRGVIAPTAALASFPYTPTQSMAALKFFYYKLGDKLWKEYGFIDAFNLNDPWFASSFLAIDQGPIIIMIENYRSKLLWNLFMSAPEIKTGMKTLGFSSPNL</sequence>
<proteinExistence type="predicted"/>
<dbReference type="OrthoDB" id="5937621at2"/>
<feature type="domain" description="SbsA Ig-like" evidence="3">
    <location>
        <begin position="70"/>
        <end position="146"/>
    </location>
</feature>
<evidence type="ECO:0000259" key="2">
    <source>
        <dbReference type="Pfam" id="PF10091"/>
    </source>
</evidence>
<dbReference type="AlphaFoldDB" id="A0A3S4RRC0"/>
<keyword evidence="5" id="KW-1185">Reference proteome</keyword>
<protein>
    <submittedName>
        <fullName evidence="4">Beta-glucosidase</fullName>
    </submittedName>
</protein>
<dbReference type="InterPro" id="IPR014755">
    <property type="entry name" value="Cu-Rt/internalin_Ig-like"/>
</dbReference>
<evidence type="ECO:0000313" key="4">
    <source>
        <dbReference type="EMBL" id="RWU08299.1"/>
    </source>
</evidence>
<dbReference type="Proteomes" id="UP000284120">
    <property type="component" value="Unassembled WGS sequence"/>
</dbReference>
<gene>
    <name evidence="4" type="ORF">DPV69_07945</name>
</gene>
<keyword evidence="1" id="KW-0732">Signal</keyword>
<comment type="caution">
    <text evidence="4">The sequence shown here is derived from an EMBL/GenBank/DDBJ whole genome shotgun (WGS) entry which is preliminary data.</text>
</comment>
<feature type="domain" description="Glycoamylase-like" evidence="2">
    <location>
        <begin position="341"/>
        <end position="554"/>
    </location>
</feature>
<reference evidence="4 5" key="1">
    <citation type="submission" date="2018-06" db="EMBL/GenBank/DDBJ databases">
        <title>Pedobacter endophyticus sp. nov., an endophytic bacterium isolated from a leaf of Triticum aestivum.</title>
        <authorList>
            <person name="Zhang L."/>
        </authorList>
    </citation>
    <scope>NUCLEOTIDE SEQUENCE [LARGE SCALE GENOMIC DNA]</scope>
    <source>
        <strain evidence="4 5">CM134L-2</strain>
    </source>
</reference>
<dbReference type="Pfam" id="PF13205">
    <property type="entry name" value="Big_5"/>
    <property type="match status" value="1"/>
</dbReference>
<evidence type="ECO:0000256" key="1">
    <source>
        <dbReference type="ARBA" id="ARBA00022729"/>
    </source>
</evidence>
<evidence type="ECO:0000259" key="3">
    <source>
        <dbReference type="Pfam" id="PF13205"/>
    </source>
</evidence>
<dbReference type="EMBL" id="SAYW01000002">
    <property type="protein sequence ID" value="RWU08299.1"/>
    <property type="molecule type" value="Genomic_DNA"/>
</dbReference>
<organism evidence="4 5">
    <name type="scientific">Pedobacter chitinilyticus</name>
    <dbReference type="NCBI Taxonomy" id="2233776"/>
    <lineage>
        <taxon>Bacteria</taxon>
        <taxon>Pseudomonadati</taxon>
        <taxon>Bacteroidota</taxon>
        <taxon>Sphingobacteriia</taxon>
        <taxon>Sphingobacteriales</taxon>
        <taxon>Sphingobacteriaceae</taxon>
        <taxon>Pedobacter</taxon>
    </lineage>
</organism>
<dbReference type="Gene3D" id="2.60.40.1220">
    <property type="match status" value="1"/>
</dbReference>
<dbReference type="InterPro" id="IPR019282">
    <property type="entry name" value="Glycoamylase-like_cons_dom"/>
</dbReference>